<feature type="region of interest" description="Disordered" evidence="4">
    <location>
        <begin position="230"/>
        <end position="441"/>
    </location>
</feature>
<evidence type="ECO:0000313" key="5">
    <source>
        <dbReference type="EMBL" id="KAF5738058.1"/>
    </source>
</evidence>
<dbReference type="GO" id="GO:0042393">
    <property type="term" value="F:histone binding"/>
    <property type="evidence" value="ECO:0007669"/>
    <property type="project" value="TreeGrafter"/>
</dbReference>
<feature type="compositionally biased region" description="Basic residues" evidence="4">
    <location>
        <begin position="421"/>
        <end position="431"/>
    </location>
</feature>
<name>A0A7J7CVN1_TRIWF</name>
<evidence type="ECO:0000256" key="1">
    <source>
        <dbReference type="ARBA" id="ARBA00006461"/>
    </source>
</evidence>
<feature type="compositionally biased region" description="Basic and acidic residues" evidence="4">
    <location>
        <begin position="107"/>
        <end position="116"/>
    </location>
</feature>
<feature type="compositionally biased region" description="Polar residues" evidence="4">
    <location>
        <begin position="291"/>
        <end position="326"/>
    </location>
</feature>
<feature type="region of interest" description="Disordered" evidence="4">
    <location>
        <begin position="74"/>
        <end position="116"/>
    </location>
</feature>
<dbReference type="Proteomes" id="UP000593562">
    <property type="component" value="Unassembled WGS sequence"/>
</dbReference>
<feature type="compositionally biased region" description="Polar residues" evidence="4">
    <location>
        <begin position="249"/>
        <end position="258"/>
    </location>
</feature>
<keyword evidence="6" id="KW-1185">Reference proteome</keyword>
<dbReference type="SMART" id="SM00784">
    <property type="entry name" value="SPT2"/>
    <property type="match status" value="1"/>
</dbReference>
<proteinExistence type="inferred from homology"/>
<protein>
    <submittedName>
        <fullName evidence="5">Protein spt2-like isoform X2</fullName>
    </submittedName>
</protein>
<dbReference type="GO" id="GO:0003677">
    <property type="term" value="F:DNA binding"/>
    <property type="evidence" value="ECO:0007669"/>
    <property type="project" value="TreeGrafter"/>
</dbReference>
<evidence type="ECO:0000313" key="6">
    <source>
        <dbReference type="Proteomes" id="UP000593562"/>
    </source>
</evidence>
<keyword evidence="2 3" id="KW-0175">Coiled coil</keyword>
<sequence length="510" mass="57836">MSEIPPSLGRRIAFNESERSFRYLFVFPSAPGLFSRSRNFGLISSVLALVEGLQLLQVVVVRASWRMRGYDIDEPENYDEYEDEEDQYEEEGEGEEYEEEEYEEEEERKPTKEELDYLELRQRLKESFRKNRKKEGGPTGSNSQERKKKLPYDNYGSFFGPSQPVIAQRVIQESKSFLENPNLALRFSSSQQGNKKTSVSTTTGSNNGVHKQPKVISAVKRKVETIKHARDYSFLLSDDTELPAPAKESAQQNMSARSSEARPAKVQIKSKPPSGNNGRNAYGDNYERKAPSSNGQMHPKSYKSSSANKLNRTSMDSRKQLGSNNAVGPGRPVGPKALPSKAPVATLVKKASAPGARDSLPGSHKPLPSSKVQSAVVKKHLEQKKGLQDPNKGKVMSKQLAAPMKPHVNKPIKPISSHVTHDHRPKKRPARRFSDDEDDPEKALSMIRKMFNTDRFAGRDDNDSDMEANFDDIMKEEKRSAKIARKEDEEQLRLIEEEERRERMRKKLKR</sequence>
<dbReference type="InterPro" id="IPR013256">
    <property type="entry name" value="Chromatin_SPT2"/>
</dbReference>
<feature type="coiled-coil region" evidence="3">
    <location>
        <begin position="478"/>
        <end position="507"/>
    </location>
</feature>
<feature type="region of interest" description="Disordered" evidence="4">
    <location>
        <begin position="128"/>
        <end position="153"/>
    </location>
</feature>
<feature type="compositionally biased region" description="Low complexity" evidence="4">
    <location>
        <begin position="193"/>
        <end position="209"/>
    </location>
</feature>
<feature type="compositionally biased region" description="Acidic residues" evidence="4">
    <location>
        <begin position="74"/>
        <end position="106"/>
    </location>
</feature>
<dbReference type="InParanoid" id="A0A7J7CVN1"/>
<reference evidence="5 6" key="1">
    <citation type="journal article" date="2020" name="Nat. Commun.">
        <title>Genome of Tripterygium wilfordii and identification of cytochrome P450 involved in triptolide biosynthesis.</title>
        <authorList>
            <person name="Tu L."/>
            <person name="Su P."/>
            <person name="Zhang Z."/>
            <person name="Gao L."/>
            <person name="Wang J."/>
            <person name="Hu T."/>
            <person name="Zhou J."/>
            <person name="Zhang Y."/>
            <person name="Zhao Y."/>
            <person name="Liu Y."/>
            <person name="Song Y."/>
            <person name="Tong Y."/>
            <person name="Lu Y."/>
            <person name="Yang J."/>
            <person name="Xu C."/>
            <person name="Jia M."/>
            <person name="Peters R.J."/>
            <person name="Huang L."/>
            <person name="Gao W."/>
        </authorList>
    </citation>
    <scope>NUCLEOTIDE SEQUENCE [LARGE SCALE GENOMIC DNA]</scope>
    <source>
        <strain evidence="6">cv. XIE 37</strain>
        <tissue evidence="5">Leaf</tissue>
    </source>
</reference>
<dbReference type="Pfam" id="PF08243">
    <property type="entry name" value="SPT2"/>
    <property type="match status" value="1"/>
</dbReference>
<dbReference type="GO" id="GO:0006334">
    <property type="term" value="P:nucleosome assembly"/>
    <property type="evidence" value="ECO:0007669"/>
    <property type="project" value="TreeGrafter"/>
</dbReference>
<feature type="region of interest" description="Disordered" evidence="4">
    <location>
        <begin position="186"/>
        <end position="216"/>
    </location>
</feature>
<dbReference type="PANTHER" id="PTHR22691:SF8">
    <property type="entry name" value="PROTEIN SPT2 HOMOLOG"/>
    <property type="match status" value="1"/>
</dbReference>
<dbReference type="FunCoup" id="A0A7J7CVN1">
    <property type="interactions" value="1869"/>
</dbReference>
<organism evidence="5 6">
    <name type="scientific">Tripterygium wilfordii</name>
    <name type="common">Thunder God vine</name>
    <dbReference type="NCBI Taxonomy" id="458696"/>
    <lineage>
        <taxon>Eukaryota</taxon>
        <taxon>Viridiplantae</taxon>
        <taxon>Streptophyta</taxon>
        <taxon>Embryophyta</taxon>
        <taxon>Tracheophyta</taxon>
        <taxon>Spermatophyta</taxon>
        <taxon>Magnoliopsida</taxon>
        <taxon>eudicotyledons</taxon>
        <taxon>Gunneridae</taxon>
        <taxon>Pentapetalae</taxon>
        <taxon>rosids</taxon>
        <taxon>fabids</taxon>
        <taxon>Celastrales</taxon>
        <taxon>Celastraceae</taxon>
        <taxon>Tripterygium</taxon>
    </lineage>
</organism>
<comment type="similarity">
    <text evidence="1">Belongs to the SPT2 family.</text>
</comment>
<dbReference type="AlphaFoldDB" id="A0A7J7CVN1"/>
<dbReference type="PANTHER" id="PTHR22691">
    <property type="entry name" value="YEAST SPT2-RELATED"/>
    <property type="match status" value="1"/>
</dbReference>
<comment type="caution">
    <text evidence="5">The sequence shown here is derived from an EMBL/GenBank/DDBJ whole genome shotgun (WGS) entry which is preliminary data.</text>
</comment>
<dbReference type="EMBL" id="JAAARO010000013">
    <property type="protein sequence ID" value="KAF5738058.1"/>
    <property type="molecule type" value="Genomic_DNA"/>
</dbReference>
<evidence type="ECO:0000256" key="3">
    <source>
        <dbReference type="SAM" id="Coils"/>
    </source>
</evidence>
<dbReference type="GO" id="GO:0006360">
    <property type="term" value="P:transcription by RNA polymerase I"/>
    <property type="evidence" value="ECO:0007669"/>
    <property type="project" value="TreeGrafter"/>
</dbReference>
<dbReference type="GO" id="GO:0005730">
    <property type="term" value="C:nucleolus"/>
    <property type="evidence" value="ECO:0007669"/>
    <property type="project" value="TreeGrafter"/>
</dbReference>
<accession>A0A7J7CVN1</accession>
<evidence type="ECO:0000256" key="4">
    <source>
        <dbReference type="SAM" id="MobiDB-lite"/>
    </source>
</evidence>
<evidence type="ECO:0000256" key="2">
    <source>
        <dbReference type="ARBA" id="ARBA00023054"/>
    </source>
</evidence>
<gene>
    <name evidence="5" type="ORF">HS088_TW13G00952</name>
</gene>